<dbReference type="RefSeq" id="WP_176753877.1">
    <property type="nucleotide sequence ID" value="NZ_FMWO01000045.1"/>
</dbReference>
<dbReference type="GO" id="GO:0035312">
    <property type="term" value="F:5'-3' DNA exonuclease activity"/>
    <property type="evidence" value="ECO:0007669"/>
    <property type="project" value="TreeGrafter"/>
</dbReference>
<dbReference type="STRING" id="51642.NSMM_380104"/>
<dbReference type="PANTHER" id="PTHR42924:SF3">
    <property type="entry name" value="POLYMERASE_HISTIDINOL PHOSPHATASE N-TERMINAL DOMAIN-CONTAINING PROTEIN"/>
    <property type="match status" value="1"/>
</dbReference>
<evidence type="ECO:0000313" key="2">
    <source>
        <dbReference type="EMBL" id="SCZ85482.1"/>
    </source>
</evidence>
<dbReference type="Pfam" id="PF02811">
    <property type="entry name" value="PHP"/>
    <property type="match status" value="1"/>
</dbReference>
<dbReference type="SUPFAM" id="SSF89550">
    <property type="entry name" value="PHP domain-like"/>
    <property type="match status" value="1"/>
</dbReference>
<dbReference type="GO" id="GO:0004534">
    <property type="term" value="F:5'-3' RNA exonuclease activity"/>
    <property type="evidence" value="ECO:0007669"/>
    <property type="project" value="TreeGrafter"/>
</dbReference>
<proteinExistence type="predicted"/>
<organism evidence="2 3">
    <name type="scientific">Nitrosomonas mobilis</name>
    <dbReference type="NCBI Taxonomy" id="51642"/>
    <lineage>
        <taxon>Bacteria</taxon>
        <taxon>Pseudomonadati</taxon>
        <taxon>Pseudomonadota</taxon>
        <taxon>Betaproteobacteria</taxon>
        <taxon>Nitrosomonadales</taxon>
        <taxon>Nitrosomonadaceae</taxon>
        <taxon>Nitrosomonas</taxon>
    </lineage>
</organism>
<keyword evidence="3" id="KW-1185">Reference proteome</keyword>
<dbReference type="InterPro" id="IPR016195">
    <property type="entry name" value="Pol/histidinol_Pase-like"/>
</dbReference>
<dbReference type="InterPro" id="IPR049742">
    <property type="entry name" value="35NBP"/>
</dbReference>
<name>A0A1G5SED4_9PROT</name>
<reference evidence="2 3" key="1">
    <citation type="submission" date="2016-10" db="EMBL/GenBank/DDBJ databases">
        <authorList>
            <person name="de Groot N.N."/>
        </authorList>
    </citation>
    <scope>NUCLEOTIDE SEQUENCE [LARGE SCALE GENOMIC DNA]</scope>
    <source>
        <strain evidence="2">1</strain>
    </source>
</reference>
<sequence length="285" mass="31093">MLNIDLHCHSTASDGVLSPTELLAHAASLGVSVLALTDHDAVSGLGEAREAANQLGITLINGIEISVTWRNRTLHILGLNINPDYQPLLEGVRDICERRVERARNIATELSKHGIAGSYEGACSYAGEGRLIGRTHFARFLAARGYAKDVKTVFKKFLIKGKPGYTHHEWVSLLQAIDWICSSGGRAVIAHPARYQLGKNLLDQLLDEFKALGGVGIEVVSSSHTPEQVKQFAQLAIKKDLFASCGSDYHGPNESYFNLGQLPRIPAECTPIWHDWALPAGQIQL</sequence>
<evidence type="ECO:0000259" key="1">
    <source>
        <dbReference type="SMART" id="SM00481"/>
    </source>
</evidence>
<dbReference type="InterPro" id="IPR004013">
    <property type="entry name" value="PHP_dom"/>
</dbReference>
<dbReference type="SMART" id="SM00481">
    <property type="entry name" value="POLIIIAc"/>
    <property type="match status" value="1"/>
</dbReference>
<dbReference type="InterPro" id="IPR003141">
    <property type="entry name" value="Pol/His_phosphatase_N"/>
</dbReference>
<dbReference type="InterPro" id="IPR052018">
    <property type="entry name" value="PHP_domain"/>
</dbReference>
<accession>A0A1G5SED4</accession>
<dbReference type="Gene3D" id="3.20.20.140">
    <property type="entry name" value="Metal-dependent hydrolases"/>
    <property type="match status" value="1"/>
</dbReference>
<dbReference type="PANTHER" id="PTHR42924">
    <property type="entry name" value="EXONUCLEASE"/>
    <property type="match status" value="1"/>
</dbReference>
<dbReference type="EMBL" id="FMWO01000045">
    <property type="protein sequence ID" value="SCZ85482.1"/>
    <property type="molecule type" value="Genomic_DNA"/>
</dbReference>
<feature type="domain" description="Polymerase/histidinol phosphatase N-terminal" evidence="1">
    <location>
        <begin position="4"/>
        <end position="69"/>
    </location>
</feature>
<gene>
    <name evidence="2" type="primary">yciV</name>
    <name evidence="2" type="ORF">NSMM_380104</name>
</gene>
<dbReference type="Proteomes" id="UP000198729">
    <property type="component" value="Unassembled WGS sequence"/>
</dbReference>
<evidence type="ECO:0000313" key="3">
    <source>
        <dbReference type="Proteomes" id="UP000198729"/>
    </source>
</evidence>
<dbReference type="AlphaFoldDB" id="A0A1G5SED4"/>
<dbReference type="Gene3D" id="1.10.150.650">
    <property type="match status" value="1"/>
</dbReference>
<protein>
    <recommendedName>
        <fullName evidence="1">Polymerase/histidinol phosphatase N-terminal domain-containing protein</fullName>
    </recommendedName>
</protein>
<dbReference type="CDD" id="cd07438">
    <property type="entry name" value="PHP_HisPPase_AMP"/>
    <property type="match status" value="1"/>
</dbReference>
<dbReference type="NCBIfam" id="NF041577">
    <property type="entry name" value="nside_bi_sphtase"/>
    <property type="match status" value="1"/>
</dbReference>